<dbReference type="PIRSF" id="PIRSF006707">
    <property type="entry name" value="MJ1563"/>
    <property type="match status" value="1"/>
</dbReference>
<dbReference type="Pfam" id="PF12802">
    <property type="entry name" value="MarR_2"/>
    <property type="match status" value="1"/>
</dbReference>
<evidence type="ECO:0000259" key="5">
    <source>
        <dbReference type="Pfam" id="PF12802"/>
    </source>
</evidence>
<evidence type="ECO:0000313" key="7">
    <source>
        <dbReference type="Proteomes" id="UP000253908"/>
    </source>
</evidence>
<dbReference type="PANTHER" id="PTHR38465">
    <property type="entry name" value="HTH-TYPE TRANSCRIPTIONAL REGULATOR MJ1563-RELATED"/>
    <property type="match status" value="1"/>
</dbReference>
<keyword evidence="7" id="KW-1185">Reference proteome</keyword>
<dbReference type="RefSeq" id="WP_114916007.1">
    <property type="nucleotide sequence ID" value="NZ_CP024848.1"/>
</dbReference>
<evidence type="ECO:0000256" key="2">
    <source>
        <dbReference type="ARBA" id="ARBA00023125"/>
    </source>
</evidence>
<dbReference type="AlphaFoldDB" id="A0A345PFD0"/>
<dbReference type="GO" id="GO:0003700">
    <property type="term" value="F:DNA-binding transcription factor activity"/>
    <property type="evidence" value="ECO:0007669"/>
    <property type="project" value="InterPro"/>
</dbReference>
<name>A0A345PFD0_9BACI</name>
<proteinExistence type="inferred from homology"/>
<dbReference type="EMBL" id="CP024848">
    <property type="protein sequence ID" value="AXI08710.1"/>
    <property type="molecule type" value="Genomic_DNA"/>
</dbReference>
<organism evidence="6 7">
    <name type="scientific">Oceanobacillus zhaokaii</name>
    <dbReference type="NCBI Taxonomy" id="2052660"/>
    <lineage>
        <taxon>Bacteria</taxon>
        <taxon>Bacillati</taxon>
        <taxon>Bacillota</taxon>
        <taxon>Bacilli</taxon>
        <taxon>Bacillales</taxon>
        <taxon>Bacillaceae</taxon>
        <taxon>Oceanobacillus</taxon>
    </lineage>
</organism>
<evidence type="ECO:0000313" key="6">
    <source>
        <dbReference type="EMBL" id="AXI08710.1"/>
    </source>
</evidence>
<dbReference type="GO" id="GO:0003677">
    <property type="term" value="F:DNA binding"/>
    <property type="evidence" value="ECO:0007669"/>
    <property type="project" value="UniProtKB-UniRule"/>
</dbReference>
<dbReference type="InterPro" id="IPR052362">
    <property type="entry name" value="HTH-GbsR_regulator"/>
</dbReference>
<dbReference type="OrthoDB" id="9800374at2"/>
<keyword evidence="1 4" id="KW-0805">Transcription regulation</keyword>
<reference evidence="7" key="1">
    <citation type="submission" date="2017-11" db="EMBL/GenBank/DDBJ databases">
        <authorList>
            <person name="Zhu W."/>
        </authorList>
    </citation>
    <scope>NUCLEOTIDE SEQUENCE [LARGE SCALE GENOMIC DNA]</scope>
    <source>
        <strain evidence="7">160</strain>
    </source>
</reference>
<gene>
    <name evidence="6" type="ORF">CUC15_07185</name>
</gene>
<dbReference type="SUPFAM" id="SSF46785">
    <property type="entry name" value="Winged helix' DNA-binding domain"/>
    <property type="match status" value="1"/>
</dbReference>
<accession>A0A345PFD0</accession>
<dbReference type="PANTHER" id="PTHR38465:SF1">
    <property type="entry name" value="HTH-TYPE TRANSCRIPTIONAL REGULATOR MJ1563-RELATED"/>
    <property type="match status" value="1"/>
</dbReference>
<sequence>MVTPNNTKIADKIIIEFSKTIEMFGLTTLEARLFIYLYLSEEALTLDEMSEALGKSKTSMSTNIRSLLELNLVTRVWKKGIRKDLYEANSQLFKAFMNTYLNRWIDATNQQLDGLEDIKQLSKTEGENNPSIKDHKQLMNRLDNIISFHLQIEMLFNEMKQNINR</sequence>
<dbReference type="InterPro" id="IPR000835">
    <property type="entry name" value="HTH_MarR-typ"/>
</dbReference>
<keyword evidence="2 4" id="KW-0238">DNA-binding</keyword>
<dbReference type="InterPro" id="IPR036388">
    <property type="entry name" value="WH-like_DNA-bd_sf"/>
</dbReference>
<dbReference type="Proteomes" id="UP000253908">
    <property type="component" value="Chromosome"/>
</dbReference>
<protein>
    <recommendedName>
        <fullName evidence="4">HTH-type transcriptional regulator</fullName>
    </recommendedName>
</protein>
<evidence type="ECO:0000256" key="1">
    <source>
        <dbReference type="ARBA" id="ARBA00023015"/>
    </source>
</evidence>
<evidence type="ECO:0000256" key="4">
    <source>
        <dbReference type="PIRNR" id="PIRNR006707"/>
    </source>
</evidence>
<feature type="domain" description="HTH marR-type" evidence="5">
    <location>
        <begin position="24"/>
        <end position="75"/>
    </location>
</feature>
<dbReference type="InterPro" id="IPR036390">
    <property type="entry name" value="WH_DNA-bd_sf"/>
</dbReference>
<dbReference type="KEGG" id="ocn:CUC15_07185"/>
<dbReference type="InterPro" id="IPR026282">
    <property type="entry name" value="MJ1563"/>
</dbReference>
<comment type="similarity">
    <text evidence="4">Belongs to the GbsR family.</text>
</comment>
<evidence type="ECO:0000256" key="3">
    <source>
        <dbReference type="ARBA" id="ARBA00023163"/>
    </source>
</evidence>
<keyword evidence="3 4" id="KW-0804">Transcription</keyword>
<dbReference type="Gene3D" id="1.10.10.10">
    <property type="entry name" value="Winged helix-like DNA-binding domain superfamily/Winged helix DNA-binding domain"/>
    <property type="match status" value="1"/>
</dbReference>